<dbReference type="GeneID" id="106056695"/>
<sequence length="1128" mass="127451">MSQQMDLERVEDSLTSFLLKTVFIERKNESAQYEDLSQVLKNIFMKSGIPLQGIDALRVNAELFTSIFVMPQDDSHNSISSAEYFSLILDEKLGWLTFLYDLLASVRVPVANRFLEKLLTYVTDKSVEECQVSNVKLLVLGLTLVHTLLLDLVSPQQARHQDELSEKFERKSKDFQLHVTYLSQLNIRCMNLLKKHLNSDLILSLVVAEDQLFSQLVHLLSMSVMIFNPCLLETDVTKMLCSMCKGKVTIPEKAVSLDKNNRKTRKKVGKVFFNKPVEMISIDLNKYHSLVKMKKVEDVSSGCKPGEENLDIHKDGEISLMNNAKNVDFKKEDLTCDSKMSFEMDKVGIKCDELPNSEKVYNIALTTLTHLKHEMTTSLYCDLLSFYCSVDKCHTPCLYRLLRRFLTNESEIRIGAYVLDGKQLTRYVLDLIMNFLDAETNSSSEFPQDLLAKLQSLSITSSCVNVNRLLKSEVELIVESGRLLSGQADLMMLKAVVSSKEPGWKDLLALGLNNDDIINWWSKGYYDLVCEHQTVLMTEDNVQRLFHVTCHALHQHKDIEMSSLLIQLFKRMFLGLSTLLQEQIVLSVIKTMDTSESFCKFQHQLSQEVVLNELIPLYNKLTLANIDLAMSTVLYLCLFYPDVVIKQSLLMAIGNKSQVGLFVRVFQKFSNVCKSCRAKAHQSRLIESCQDVLRTCKLDEKITKNTAHLLTELIKSYTLTIDVNSGISIQQGGLLSPFDVVQFFVVPGLISDNSKYLWSQSQGSADVSPSSLFEPSVLFTNLSLNILLSLLENLKKTSVVDLHPFPLLAVLSNLYLDNYFVYVDGQLDKNRVTVKQYSQLCLLKLMQVMAKSSKLFPESSFYWLRNHSLTSGWLHVALLKPVLDHCCDLEFQSLLGSVMRTTSAANSDNLKLLMLITQLALVNDEMFLEIQHFLQHVKLSASSGIFIIVIQQMLLMALPADLQRLVKLLILLVESQVLTGLMADKEAEPLTVSNKSILVGQYLTDAVILLCSELSCQSSLCHVTNNYISAIQALIPAGIQDVTLLMSLFCQHCHMLSIVTCQVAQVLQMSALDLLMKLKPQAASKHGGKQSVLTRSHITQLEDYVVFVKEEGVRSVLVKQTLELVKKM</sequence>
<dbReference type="RefSeq" id="XP_055898165.1">
    <property type="nucleotide sequence ID" value="XM_056042190.1"/>
</dbReference>
<dbReference type="OrthoDB" id="6087047at2759"/>
<keyword evidence="1" id="KW-1185">Reference proteome</keyword>
<name>A0A9W3BFE3_BIOGL</name>
<protein>
    <submittedName>
        <fullName evidence="2">Uncharacterized protein LOC106056695</fullName>
    </submittedName>
</protein>
<evidence type="ECO:0000313" key="2">
    <source>
        <dbReference type="RefSeq" id="XP_055898165.1"/>
    </source>
</evidence>
<dbReference type="AlphaFoldDB" id="A0A9W3BFE3"/>
<accession>A0A9W3BFE3</accession>
<dbReference type="Proteomes" id="UP001165740">
    <property type="component" value="Chromosome 9"/>
</dbReference>
<proteinExistence type="predicted"/>
<organism evidence="1 2">
    <name type="scientific">Biomphalaria glabrata</name>
    <name type="common">Bloodfluke planorb</name>
    <name type="synonym">Freshwater snail</name>
    <dbReference type="NCBI Taxonomy" id="6526"/>
    <lineage>
        <taxon>Eukaryota</taxon>
        <taxon>Metazoa</taxon>
        <taxon>Spiralia</taxon>
        <taxon>Lophotrochozoa</taxon>
        <taxon>Mollusca</taxon>
        <taxon>Gastropoda</taxon>
        <taxon>Heterobranchia</taxon>
        <taxon>Euthyneura</taxon>
        <taxon>Panpulmonata</taxon>
        <taxon>Hygrophila</taxon>
        <taxon>Lymnaeoidea</taxon>
        <taxon>Planorbidae</taxon>
        <taxon>Biomphalaria</taxon>
    </lineage>
</organism>
<dbReference type="OMA" id="SADCHIA"/>
<evidence type="ECO:0000313" key="1">
    <source>
        <dbReference type="Proteomes" id="UP001165740"/>
    </source>
</evidence>
<gene>
    <name evidence="2" type="primary">LOC106056695</name>
</gene>
<reference evidence="2" key="1">
    <citation type="submission" date="2025-08" db="UniProtKB">
        <authorList>
            <consortium name="RefSeq"/>
        </authorList>
    </citation>
    <scope>IDENTIFICATION</scope>
</reference>